<keyword evidence="2" id="KW-0812">Transmembrane</keyword>
<feature type="region of interest" description="Disordered" evidence="1">
    <location>
        <begin position="1"/>
        <end position="32"/>
    </location>
</feature>
<feature type="region of interest" description="Disordered" evidence="1">
    <location>
        <begin position="151"/>
        <end position="172"/>
    </location>
</feature>
<reference evidence="3" key="2">
    <citation type="submission" date="2020-05" db="UniProtKB">
        <authorList>
            <consortium name="EnsemblMetazoa"/>
        </authorList>
    </citation>
    <scope>IDENTIFICATION</scope>
    <source>
        <strain evidence="3">MINIMUS1</strain>
    </source>
</reference>
<reference evidence="4" key="1">
    <citation type="submission" date="2013-03" db="EMBL/GenBank/DDBJ databases">
        <title>The Genome Sequence of Anopheles minimus MINIMUS1.</title>
        <authorList>
            <consortium name="The Broad Institute Genomics Platform"/>
            <person name="Neafsey D.E."/>
            <person name="Walton C."/>
            <person name="Walker B."/>
            <person name="Young S.K."/>
            <person name="Zeng Q."/>
            <person name="Gargeya S."/>
            <person name="Fitzgerald M."/>
            <person name="Haas B."/>
            <person name="Abouelleil A."/>
            <person name="Allen A.W."/>
            <person name="Alvarado L."/>
            <person name="Arachchi H.M."/>
            <person name="Berlin A.M."/>
            <person name="Chapman S.B."/>
            <person name="Gainer-Dewar J."/>
            <person name="Goldberg J."/>
            <person name="Griggs A."/>
            <person name="Gujja S."/>
            <person name="Hansen M."/>
            <person name="Howarth C."/>
            <person name="Imamovic A."/>
            <person name="Ireland A."/>
            <person name="Larimer J."/>
            <person name="McCowan C."/>
            <person name="Murphy C."/>
            <person name="Pearson M."/>
            <person name="Poon T.W."/>
            <person name="Priest M."/>
            <person name="Roberts A."/>
            <person name="Saif S."/>
            <person name="Shea T."/>
            <person name="Sisk P."/>
            <person name="Sykes S."/>
            <person name="Wortman J."/>
            <person name="Nusbaum C."/>
            <person name="Birren B."/>
        </authorList>
    </citation>
    <scope>NUCLEOTIDE SEQUENCE [LARGE SCALE GENOMIC DNA]</scope>
    <source>
        <strain evidence="4">MINIMUS1</strain>
    </source>
</reference>
<feature type="compositionally biased region" description="Low complexity" evidence="1">
    <location>
        <begin position="151"/>
        <end position="163"/>
    </location>
</feature>
<sequence length="235" mass="23880">MKASESTVKLWSATSSPSASTDNLYTHGPEPAPGTHWVHVGGTDGARGVAPHRPAADQQQQQYPQTVGSDTTGGIRTHSASEHITLNLAGCSADLRCMKGAVNGGGGSGRPRASRSADQQQSGAAVTEAAYGVSVAPSSAAYGLTSVNSNHGVGPPGSSSASSRSRHGGYGASSYSNGSIASFNSNGTGGERSACLPVISCCYFGKMRMFVVLLAACCITLVVLAHYMDSSPITR</sequence>
<dbReference type="Proteomes" id="UP000075920">
    <property type="component" value="Unassembled WGS sequence"/>
</dbReference>
<keyword evidence="2" id="KW-0472">Membrane</keyword>
<evidence type="ECO:0000313" key="4">
    <source>
        <dbReference type="Proteomes" id="UP000075920"/>
    </source>
</evidence>
<keyword evidence="4" id="KW-1185">Reference proteome</keyword>
<feature type="transmembrane region" description="Helical" evidence="2">
    <location>
        <begin position="209"/>
        <end position="228"/>
    </location>
</feature>
<dbReference type="VEuPathDB" id="VectorBase:AMIN008031"/>
<feature type="compositionally biased region" description="Polar residues" evidence="1">
    <location>
        <begin position="63"/>
        <end position="74"/>
    </location>
</feature>
<name>A0A182WCE6_9DIPT</name>
<feature type="compositionally biased region" description="Polar residues" evidence="1">
    <location>
        <begin position="1"/>
        <end position="24"/>
    </location>
</feature>
<dbReference type="EnsemblMetazoa" id="AMIN008031-RA">
    <property type="protein sequence ID" value="AMIN008031-PA"/>
    <property type="gene ID" value="AMIN008031"/>
</dbReference>
<keyword evidence="2" id="KW-1133">Transmembrane helix</keyword>
<feature type="region of interest" description="Disordered" evidence="1">
    <location>
        <begin position="47"/>
        <end position="75"/>
    </location>
</feature>
<proteinExistence type="predicted"/>
<evidence type="ECO:0000256" key="2">
    <source>
        <dbReference type="SAM" id="Phobius"/>
    </source>
</evidence>
<protein>
    <submittedName>
        <fullName evidence="3">Uncharacterized protein</fullName>
    </submittedName>
</protein>
<evidence type="ECO:0000313" key="3">
    <source>
        <dbReference type="EnsemblMetazoa" id="AMIN008031-PA"/>
    </source>
</evidence>
<accession>A0A182WCE6</accession>
<dbReference type="AlphaFoldDB" id="A0A182WCE6"/>
<organism evidence="3 4">
    <name type="scientific">Anopheles minimus</name>
    <dbReference type="NCBI Taxonomy" id="112268"/>
    <lineage>
        <taxon>Eukaryota</taxon>
        <taxon>Metazoa</taxon>
        <taxon>Ecdysozoa</taxon>
        <taxon>Arthropoda</taxon>
        <taxon>Hexapoda</taxon>
        <taxon>Insecta</taxon>
        <taxon>Pterygota</taxon>
        <taxon>Neoptera</taxon>
        <taxon>Endopterygota</taxon>
        <taxon>Diptera</taxon>
        <taxon>Nematocera</taxon>
        <taxon>Culicoidea</taxon>
        <taxon>Culicidae</taxon>
        <taxon>Anophelinae</taxon>
        <taxon>Anopheles</taxon>
    </lineage>
</organism>
<evidence type="ECO:0000256" key="1">
    <source>
        <dbReference type="SAM" id="MobiDB-lite"/>
    </source>
</evidence>